<dbReference type="GO" id="GO:0042802">
    <property type="term" value="F:identical protein binding"/>
    <property type="evidence" value="ECO:0007669"/>
    <property type="project" value="TreeGrafter"/>
</dbReference>
<dbReference type="PATRIC" id="fig|1139996.3.peg.2355"/>
<evidence type="ECO:0000256" key="8">
    <source>
        <dbReference type="ARBA" id="ARBA00022679"/>
    </source>
</evidence>
<evidence type="ECO:0000256" key="14">
    <source>
        <dbReference type="ARBA" id="ARBA00048021"/>
    </source>
</evidence>
<keyword evidence="9 16" id="KW-0663">Pyridoxal phosphate</keyword>
<dbReference type="AlphaFoldDB" id="S0JBJ0"/>
<evidence type="ECO:0000256" key="10">
    <source>
        <dbReference type="ARBA" id="ARBA00029760"/>
    </source>
</evidence>
<evidence type="ECO:0000313" key="17">
    <source>
        <dbReference type="EMBL" id="EOT25930.1"/>
    </source>
</evidence>
<comment type="catalytic activity">
    <reaction evidence="1">
        <text>(S)-3-amino-2-methylpropanoate + 2-oxoglutarate = 2-methyl-3-oxopropanoate + L-glutamate</text>
        <dbReference type="Rhea" id="RHEA:13993"/>
        <dbReference type="ChEBI" id="CHEBI:16810"/>
        <dbReference type="ChEBI" id="CHEBI:29985"/>
        <dbReference type="ChEBI" id="CHEBI:57700"/>
        <dbReference type="ChEBI" id="CHEBI:58655"/>
        <dbReference type="EC" id="2.6.1.22"/>
    </reaction>
</comment>
<protein>
    <recommendedName>
        <fullName evidence="12">(S)-3-amino-2-methylpropionate transaminase</fullName>
        <ecNumber evidence="6">2.6.1.19</ecNumber>
        <ecNumber evidence="5">2.6.1.22</ecNumber>
    </recommendedName>
    <alternativeName>
        <fullName evidence="13">GABA aminotransferase</fullName>
    </alternativeName>
    <alternativeName>
        <fullName evidence="11">Gamma-amino-N-butyrate transaminase</fullName>
    </alternativeName>
    <alternativeName>
        <fullName evidence="15">Glutamate:succinic semialdehyde transaminase</fullName>
    </alternativeName>
    <alternativeName>
        <fullName evidence="10">L-AIBAT</fullName>
    </alternativeName>
</protein>
<comment type="similarity">
    <text evidence="4 16">Belongs to the class-III pyridoxal-phosphate-dependent aminotransferase family.</text>
</comment>
<evidence type="ECO:0000256" key="16">
    <source>
        <dbReference type="RuleBase" id="RU003560"/>
    </source>
</evidence>
<accession>S0JBJ0</accession>
<keyword evidence="7" id="KW-0032">Aminotransferase</keyword>
<dbReference type="InterPro" id="IPR005814">
    <property type="entry name" value="Aminotrans_3"/>
</dbReference>
<evidence type="ECO:0000256" key="5">
    <source>
        <dbReference type="ARBA" id="ARBA00012876"/>
    </source>
</evidence>
<dbReference type="InterPro" id="IPR015424">
    <property type="entry name" value="PyrdxlP-dep_Trfase"/>
</dbReference>
<evidence type="ECO:0000256" key="2">
    <source>
        <dbReference type="ARBA" id="ARBA00001933"/>
    </source>
</evidence>
<comment type="catalytic activity">
    <reaction evidence="14">
        <text>4-aminobutanoate + 2-oxoglutarate = succinate semialdehyde + L-glutamate</text>
        <dbReference type="Rhea" id="RHEA:23352"/>
        <dbReference type="ChEBI" id="CHEBI:16810"/>
        <dbReference type="ChEBI" id="CHEBI:29985"/>
        <dbReference type="ChEBI" id="CHEBI:57706"/>
        <dbReference type="ChEBI" id="CHEBI:59888"/>
        <dbReference type="EC" id="2.6.1.19"/>
    </reaction>
</comment>
<dbReference type="InterPro" id="IPR015422">
    <property type="entry name" value="PyrdxlP-dep_Trfase_small"/>
</dbReference>
<dbReference type="FunFam" id="3.40.640.10:FF:000013">
    <property type="entry name" value="4-aminobutyrate aminotransferase"/>
    <property type="match status" value="1"/>
</dbReference>
<comment type="cofactor">
    <cofactor evidence="2">
        <name>pyridoxal 5'-phosphate</name>
        <dbReference type="ChEBI" id="CHEBI:597326"/>
    </cofactor>
</comment>
<evidence type="ECO:0000313" key="18">
    <source>
        <dbReference type="Proteomes" id="UP000014136"/>
    </source>
</evidence>
<dbReference type="PIRSF" id="PIRSF000521">
    <property type="entry name" value="Transaminase_4ab_Lys_Orn"/>
    <property type="match status" value="1"/>
</dbReference>
<dbReference type="PROSITE" id="PS00600">
    <property type="entry name" value="AA_TRANSFER_CLASS_3"/>
    <property type="match status" value="1"/>
</dbReference>
<dbReference type="Pfam" id="PF00202">
    <property type="entry name" value="Aminotran_3"/>
    <property type="match status" value="1"/>
</dbReference>
<dbReference type="SUPFAM" id="SSF53383">
    <property type="entry name" value="PLP-dependent transferases"/>
    <property type="match status" value="1"/>
</dbReference>
<evidence type="ECO:0000256" key="6">
    <source>
        <dbReference type="ARBA" id="ARBA00012912"/>
    </source>
</evidence>
<gene>
    <name evidence="17" type="ORF">OMQ_02400</name>
</gene>
<reference evidence="17 18" key="1">
    <citation type="submission" date="2013-03" db="EMBL/GenBank/DDBJ databases">
        <title>The Genome Sequence of Enterococcus saccharolyticus ATCC_43076 (Illumina only assembly).</title>
        <authorList>
            <consortium name="The Broad Institute Genomics Platform"/>
            <consortium name="The Broad Institute Genome Sequencing Center for Infectious Disease"/>
            <person name="Earl A."/>
            <person name="Russ C."/>
            <person name="Gilmore M."/>
            <person name="Surin D."/>
            <person name="Walker B."/>
            <person name="Young S."/>
            <person name="Zeng Q."/>
            <person name="Gargeya S."/>
            <person name="Fitzgerald M."/>
            <person name="Haas B."/>
            <person name="Abouelleil A."/>
            <person name="Allen A.W."/>
            <person name="Alvarado L."/>
            <person name="Arachchi H.M."/>
            <person name="Berlin A.M."/>
            <person name="Chapman S.B."/>
            <person name="Gainer-Dewar J."/>
            <person name="Goldberg J."/>
            <person name="Griggs A."/>
            <person name="Gujja S."/>
            <person name="Hansen M."/>
            <person name="Howarth C."/>
            <person name="Imamovic A."/>
            <person name="Ireland A."/>
            <person name="Larimer J."/>
            <person name="McCowan C."/>
            <person name="Murphy C."/>
            <person name="Pearson M."/>
            <person name="Poon T.W."/>
            <person name="Priest M."/>
            <person name="Roberts A."/>
            <person name="Saif S."/>
            <person name="Shea T."/>
            <person name="Sisk P."/>
            <person name="Sykes S."/>
            <person name="Wortman J."/>
            <person name="Nusbaum C."/>
            <person name="Birren B."/>
        </authorList>
    </citation>
    <scope>NUCLEOTIDE SEQUENCE [LARGE SCALE GENOMIC DNA]</scope>
    <source>
        <strain evidence="17 18">ATCC 43076</strain>
    </source>
</reference>
<evidence type="ECO:0000256" key="4">
    <source>
        <dbReference type="ARBA" id="ARBA00008954"/>
    </source>
</evidence>
<evidence type="ECO:0000256" key="11">
    <source>
        <dbReference type="ARBA" id="ARBA00030204"/>
    </source>
</evidence>
<comment type="caution">
    <text evidence="17">The sequence shown here is derived from an EMBL/GenBank/DDBJ whole genome shotgun (WGS) entry which is preliminary data.</text>
</comment>
<evidence type="ECO:0000256" key="1">
    <source>
        <dbReference type="ARBA" id="ARBA00001750"/>
    </source>
</evidence>
<evidence type="ECO:0000256" key="12">
    <source>
        <dbReference type="ARBA" id="ARBA00030857"/>
    </source>
</evidence>
<organism evidence="17 18">
    <name type="scientific">Enterococcus saccharolyticus subsp. saccharolyticus ATCC 43076</name>
    <dbReference type="NCBI Taxonomy" id="1139996"/>
    <lineage>
        <taxon>Bacteria</taxon>
        <taxon>Bacillati</taxon>
        <taxon>Bacillota</taxon>
        <taxon>Bacilli</taxon>
        <taxon>Lactobacillales</taxon>
        <taxon>Enterococcaceae</taxon>
        <taxon>Enterococcus</taxon>
    </lineage>
</organism>
<dbReference type="eggNOG" id="COG0160">
    <property type="taxonomic scope" value="Bacteria"/>
</dbReference>
<dbReference type="Proteomes" id="UP000014136">
    <property type="component" value="Unassembled WGS sequence"/>
</dbReference>
<dbReference type="Gene3D" id="3.90.1150.10">
    <property type="entry name" value="Aspartate Aminotransferase, domain 1"/>
    <property type="match status" value="1"/>
</dbReference>
<sequence length="423" mass="46471">MVSLYERAQKVMSPVANRATTLGVSKGEGSYVFTEDGRKILDFASGVAVNNLGHNHPKVIAAAKAQMDQLVHGGHNVVYYESYVALAEKLVAISKVPSKVYFSNSGAEANDGALKLAKYVTKRPAIISFKNSFHGRTIGAMSITASNAAYRKRYEGMMPSVYFAEFPQLSKSPYPVIDGKTPQPYFDQFDELFRSMIDPFSVAAIILEPIQGEGGYVVPPKDFVHFLRQLCDRYGILLIFDEIQTGFGRTGYMFASEYFDVEPDIRTVAKGIANGFPLSAILAKEELMDQWESGAHGGTFGGNPVACAAALATIEVLEEEGIHNAQKMGTYFIEKLYDLQKKYPFIAEVRGVGLMLAVEFSDTTQKSSQEVLQTVIHQCLSNDLLLLSCGPHKNTVRFIPPTTVSVAEIDVALAVFENVLREL</sequence>
<dbReference type="GO" id="GO:0034386">
    <property type="term" value="F:4-aminobutyrate:2-oxoglutarate transaminase activity"/>
    <property type="evidence" value="ECO:0007669"/>
    <property type="project" value="UniProtKB-EC"/>
</dbReference>
<keyword evidence="18" id="KW-1185">Reference proteome</keyword>
<proteinExistence type="inferred from homology"/>
<dbReference type="GO" id="GO:0047298">
    <property type="term" value="F:(S)-3-amino-2-methylpropionate transaminase activity"/>
    <property type="evidence" value="ECO:0007669"/>
    <property type="project" value="UniProtKB-EC"/>
</dbReference>
<evidence type="ECO:0000256" key="9">
    <source>
        <dbReference type="ARBA" id="ARBA00022898"/>
    </source>
</evidence>
<dbReference type="InterPro" id="IPR015421">
    <property type="entry name" value="PyrdxlP-dep_Trfase_major"/>
</dbReference>
<dbReference type="EC" id="2.6.1.19" evidence="6"/>
<dbReference type="NCBIfam" id="NF005993">
    <property type="entry name" value="PRK08117.1"/>
    <property type="match status" value="1"/>
</dbReference>
<dbReference type="HOGENOM" id="CLU_016922_10_0_9"/>
<dbReference type="RefSeq" id="WP_016176153.1">
    <property type="nucleotide sequence ID" value="NZ_KE136391.1"/>
</dbReference>
<evidence type="ECO:0000256" key="15">
    <source>
        <dbReference type="ARBA" id="ARBA00050054"/>
    </source>
</evidence>
<keyword evidence="8" id="KW-0808">Transferase</keyword>
<dbReference type="GO" id="GO:0030170">
    <property type="term" value="F:pyridoxal phosphate binding"/>
    <property type="evidence" value="ECO:0007669"/>
    <property type="project" value="InterPro"/>
</dbReference>
<dbReference type="InterPro" id="IPR050103">
    <property type="entry name" value="Class-III_PLP-dep_AT"/>
</dbReference>
<evidence type="ECO:0000256" key="7">
    <source>
        <dbReference type="ARBA" id="ARBA00022576"/>
    </source>
</evidence>
<comment type="pathway">
    <text evidence="3">Amino-acid degradation; 4-aminobutanoate degradation.</text>
</comment>
<dbReference type="Gene3D" id="3.40.640.10">
    <property type="entry name" value="Type I PLP-dependent aspartate aminotransferase-like (Major domain)"/>
    <property type="match status" value="1"/>
</dbReference>
<evidence type="ECO:0000256" key="3">
    <source>
        <dbReference type="ARBA" id="ARBA00005176"/>
    </source>
</evidence>
<evidence type="ECO:0000256" key="13">
    <source>
        <dbReference type="ARBA" id="ARBA00031787"/>
    </source>
</evidence>
<dbReference type="STRING" id="41997.RV16_GL000054"/>
<dbReference type="EMBL" id="AHYT01000012">
    <property type="protein sequence ID" value="EOT25930.1"/>
    <property type="molecule type" value="Genomic_DNA"/>
</dbReference>
<dbReference type="PANTHER" id="PTHR11986">
    <property type="entry name" value="AMINOTRANSFERASE CLASS III"/>
    <property type="match status" value="1"/>
</dbReference>
<name>S0JBJ0_9ENTE</name>
<dbReference type="InterPro" id="IPR049704">
    <property type="entry name" value="Aminotrans_3_PPA_site"/>
</dbReference>
<dbReference type="EC" id="2.6.1.22" evidence="5"/>
<dbReference type="CDD" id="cd00610">
    <property type="entry name" value="OAT_like"/>
    <property type="match status" value="1"/>
</dbReference>
<dbReference type="OrthoDB" id="9807885at2"/>